<accession>A0A5N6KWZ7</accession>
<dbReference type="EMBL" id="VIBQ01000016">
    <property type="protein sequence ID" value="KAB8356494.1"/>
    <property type="molecule type" value="Genomic_DNA"/>
</dbReference>
<protein>
    <recommendedName>
        <fullName evidence="1">Protein kinase domain-containing protein</fullName>
    </recommendedName>
</protein>
<reference evidence="2 3" key="1">
    <citation type="submission" date="2019-06" db="EMBL/GenBank/DDBJ databases">
        <title>A chromosomal-level reference genome of Carpinus fangiana (Coryloideae, Betulaceae).</title>
        <authorList>
            <person name="Yang X."/>
            <person name="Wang Z."/>
            <person name="Zhang L."/>
            <person name="Hao G."/>
            <person name="Liu J."/>
            <person name="Yang Y."/>
        </authorList>
    </citation>
    <scope>NUCLEOTIDE SEQUENCE [LARGE SCALE GENOMIC DNA]</scope>
    <source>
        <strain evidence="2">Cfa_2016G</strain>
        <tissue evidence="2">Leaf</tissue>
    </source>
</reference>
<gene>
    <name evidence="2" type="ORF">FH972_024077</name>
</gene>
<dbReference type="Pfam" id="PF07714">
    <property type="entry name" value="PK_Tyr_Ser-Thr"/>
    <property type="match status" value="1"/>
</dbReference>
<dbReference type="Gene3D" id="1.10.510.10">
    <property type="entry name" value="Transferase(Phosphotransferase) domain 1"/>
    <property type="match status" value="1"/>
</dbReference>
<dbReference type="Proteomes" id="UP000327013">
    <property type="component" value="Unassembled WGS sequence"/>
</dbReference>
<dbReference type="SUPFAM" id="SSF56112">
    <property type="entry name" value="Protein kinase-like (PK-like)"/>
    <property type="match status" value="1"/>
</dbReference>
<dbReference type="PANTHER" id="PTHR44329">
    <property type="entry name" value="SERINE/THREONINE-PROTEIN KINASE TNNI3K-RELATED"/>
    <property type="match status" value="1"/>
</dbReference>
<sequence>MADVYVTHWLPSGTKYTLTAGSNCYIGFVDDTTVLKYPHRKGDARLIRPEADLFQRLPSHERLIGFKGLHSDGILLERAANGSLESYLQKHPRLELPCRISFCRQAAEGVAFFHSNLYRHCDIGVHNMVLDDELNLKYCDLQGRLTSTDGTTIIKENVSEGPKARMPAAGPDEASERTDIFALGSAMYHIVHGTDPFPNLDPIQDEDAIQERFTRGQFPNMQPGIGKIISKCWRGQFKSATDILRDIDHLHQRSCMSLGGSVVRTCLTIMQCGRSALTCRMSLYRGCLNAKRDSGNDDRWQSKMISRWARLLAARCIYLSIKMSSELEAFRGHPPRRGARQQNPKQTLWILASIDKQGGRGTRSCKTESAIIIRPRAANMRREKMTLFSITMSFDQFLI</sequence>
<dbReference type="InterPro" id="IPR011009">
    <property type="entry name" value="Kinase-like_dom_sf"/>
</dbReference>
<feature type="domain" description="Protein kinase" evidence="1">
    <location>
        <begin position="1"/>
        <end position="254"/>
    </location>
</feature>
<evidence type="ECO:0000313" key="3">
    <source>
        <dbReference type="Proteomes" id="UP000327013"/>
    </source>
</evidence>
<evidence type="ECO:0000313" key="2">
    <source>
        <dbReference type="EMBL" id="KAB8356494.1"/>
    </source>
</evidence>
<dbReference type="GO" id="GO:0005524">
    <property type="term" value="F:ATP binding"/>
    <property type="evidence" value="ECO:0007669"/>
    <property type="project" value="InterPro"/>
</dbReference>
<proteinExistence type="predicted"/>
<comment type="caution">
    <text evidence="2">The sequence shown here is derived from an EMBL/GenBank/DDBJ whole genome shotgun (WGS) entry which is preliminary data.</text>
</comment>
<dbReference type="AlphaFoldDB" id="A0A5N6KWZ7"/>
<dbReference type="GO" id="GO:0004674">
    <property type="term" value="F:protein serine/threonine kinase activity"/>
    <property type="evidence" value="ECO:0007669"/>
    <property type="project" value="TreeGrafter"/>
</dbReference>
<dbReference type="PROSITE" id="PS50011">
    <property type="entry name" value="PROTEIN_KINASE_DOM"/>
    <property type="match status" value="1"/>
</dbReference>
<dbReference type="InterPro" id="IPR001245">
    <property type="entry name" value="Ser-Thr/Tyr_kinase_cat_dom"/>
</dbReference>
<name>A0A5N6KWZ7_9ROSI</name>
<dbReference type="InterPro" id="IPR051681">
    <property type="entry name" value="Ser/Thr_Kinases-Pseudokinases"/>
</dbReference>
<dbReference type="InterPro" id="IPR000719">
    <property type="entry name" value="Prot_kinase_dom"/>
</dbReference>
<organism evidence="2 3">
    <name type="scientific">Carpinus fangiana</name>
    <dbReference type="NCBI Taxonomy" id="176857"/>
    <lineage>
        <taxon>Eukaryota</taxon>
        <taxon>Viridiplantae</taxon>
        <taxon>Streptophyta</taxon>
        <taxon>Embryophyta</taxon>
        <taxon>Tracheophyta</taxon>
        <taxon>Spermatophyta</taxon>
        <taxon>Magnoliopsida</taxon>
        <taxon>eudicotyledons</taxon>
        <taxon>Gunneridae</taxon>
        <taxon>Pentapetalae</taxon>
        <taxon>rosids</taxon>
        <taxon>fabids</taxon>
        <taxon>Fagales</taxon>
        <taxon>Betulaceae</taxon>
        <taxon>Carpinus</taxon>
    </lineage>
</organism>
<keyword evidence="3" id="KW-1185">Reference proteome</keyword>
<dbReference type="OrthoDB" id="1668230at2759"/>
<evidence type="ECO:0000259" key="1">
    <source>
        <dbReference type="PROSITE" id="PS50011"/>
    </source>
</evidence>